<dbReference type="InterPro" id="IPR003615">
    <property type="entry name" value="HNH_nuc"/>
</dbReference>
<dbReference type="GO" id="GO:0008270">
    <property type="term" value="F:zinc ion binding"/>
    <property type="evidence" value="ECO:0007669"/>
    <property type="project" value="InterPro"/>
</dbReference>
<dbReference type="CDD" id="cd00085">
    <property type="entry name" value="HNHc"/>
    <property type="match status" value="1"/>
</dbReference>
<dbReference type="InterPro" id="IPR002711">
    <property type="entry name" value="HNH"/>
</dbReference>
<sequence length="98" mass="11451">MDKKNSRIRGGTAYRQHQSFKKHIRERDKYTCQICGEWGKIVDHIIPYAISHETRPDGVRVLCMKCNLAIRRVRKDASLPLEEWAENIKAELARLESS</sequence>
<evidence type="ECO:0000259" key="1">
    <source>
        <dbReference type="SMART" id="SM00507"/>
    </source>
</evidence>
<dbReference type="SMART" id="SM00507">
    <property type="entry name" value="HNHc"/>
    <property type="match status" value="1"/>
</dbReference>
<feature type="domain" description="HNH nuclease" evidence="1">
    <location>
        <begin position="19"/>
        <end position="68"/>
    </location>
</feature>
<evidence type="ECO:0000313" key="2">
    <source>
        <dbReference type="EMBL" id="KKM92432.1"/>
    </source>
</evidence>
<dbReference type="GO" id="GO:0004519">
    <property type="term" value="F:endonuclease activity"/>
    <property type="evidence" value="ECO:0007669"/>
    <property type="project" value="InterPro"/>
</dbReference>
<dbReference type="Gene3D" id="1.10.30.50">
    <property type="match status" value="1"/>
</dbReference>
<comment type="caution">
    <text evidence="2">The sequence shown here is derived from an EMBL/GenBank/DDBJ whole genome shotgun (WGS) entry which is preliminary data.</text>
</comment>
<proteinExistence type="predicted"/>
<accession>A0A0F9PGJ2</accession>
<dbReference type="Pfam" id="PF01844">
    <property type="entry name" value="HNH"/>
    <property type="match status" value="1"/>
</dbReference>
<protein>
    <recommendedName>
        <fullName evidence="1">HNH nuclease domain-containing protein</fullName>
    </recommendedName>
</protein>
<reference evidence="2" key="1">
    <citation type="journal article" date="2015" name="Nature">
        <title>Complex archaea that bridge the gap between prokaryotes and eukaryotes.</title>
        <authorList>
            <person name="Spang A."/>
            <person name="Saw J.H."/>
            <person name="Jorgensen S.L."/>
            <person name="Zaremba-Niedzwiedzka K."/>
            <person name="Martijn J."/>
            <person name="Lind A.E."/>
            <person name="van Eijk R."/>
            <person name="Schleper C."/>
            <person name="Guy L."/>
            <person name="Ettema T.J."/>
        </authorList>
    </citation>
    <scope>NUCLEOTIDE SEQUENCE</scope>
</reference>
<dbReference type="GO" id="GO:0003676">
    <property type="term" value="F:nucleic acid binding"/>
    <property type="evidence" value="ECO:0007669"/>
    <property type="project" value="InterPro"/>
</dbReference>
<dbReference type="EMBL" id="LAZR01006393">
    <property type="protein sequence ID" value="KKM92432.1"/>
    <property type="molecule type" value="Genomic_DNA"/>
</dbReference>
<organism evidence="2">
    <name type="scientific">marine sediment metagenome</name>
    <dbReference type="NCBI Taxonomy" id="412755"/>
    <lineage>
        <taxon>unclassified sequences</taxon>
        <taxon>metagenomes</taxon>
        <taxon>ecological metagenomes</taxon>
    </lineage>
</organism>
<gene>
    <name evidence="2" type="ORF">LCGC14_1218530</name>
</gene>
<dbReference type="AlphaFoldDB" id="A0A0F9PGJ2"/>
<name>A0A0F9PGJ2_9ZZZZ</name>